<sequence length="257" mass="29773">MKKYLISLEKDQHRRDRFFAQSDTQDFELFSAINTMNETWQKLTALFDVERFKLHYGRAVTKGEVGCTLSHLGVYQQIVTDTHITEEEYCLICEDDALLNADFRQNLTALLAQKPTSHIILVGQSKIAQFDDLELEINYPTTFSFWRKRIANTDFCYAYPYKNYFAGTVAYLIKKSAAKALVDQVQQQKVPFWLADDFILFGTVFQFDIVVIRPLLAIENPELVSNLETVRGSLSNNLVKKMLKYPLKKLLAVLRNF</sequence>
<dbReference type="Pfam" id="PF01755">
    <property type="entry name" value="Glyco_transf_25"/>
    <property type="match status" value="1"/>
</dbReference>
<accession>A0ABW4NTI1</accession>
<comment type="caution">
    <text evidence="2">The sequence shown here is derived from an EMBL/GenBank/DDBJ whole genome shotgun (WGS) entry which is preliminary data.</text>
</comment>
<evidence type="ECO:0000313" key="2">
    <source>
        <dbReference type="EMBL" id="MFD1805610.1"/>
    </source>
</evidence>
<gene>
    <name evidence="2" type="ORF">ACFSAV_04345</name>
</gene>
<dbReference type="InterPro" id="IPR002654">
    <property type="entry name" value="Glyco_trans_25"/>
</dbReference>
<keyword evidence="3" id="KW-1185">Reference proteome</keyword>
<evidence type="ECO:0000259" key="1">
    <source>
        <dbReference type="Pfam" id="PF01755"/>
    </source>
</evidence>
<reference evidence="3" key="1">
    <citation type="journal article" date="2019" name="Int. J. Syst. Evol. Microbiol.">
        <title>The Global Catalogue of Microorganisms (GCM) 10K type strain sequencing project: providing services to taxonomists for standard genome sequencing and annotation.</title>
        <authorList>
            <consortium name="The Broad Institute Genomics Platform"/>
            <consortium name="The Broad Institute Genome Sequencing Center for Infectious Disease"/>
            <person name="Wu L."/>
            <person name="Ma J."/>
        </authorList>
    </citation>
    <scope>NUCLEOTIDE SEQUENCE [LARGE SCALE GENOMIC DNA]</scope>
    <source>
        <strain evidence="3">CCM 7950</strain>
    </source>
</reference>
<dbReference type="EMBL" id="JBHUFP010000005">
    <property type="protein sequence ID" value="MFD1805610.1"/>
    <property type="molecule type" value="Genomic_DNA"/>
</dbReference>
<proteinExistence type="predicted"/>
<evidence type="ECO:0000313" key="3">
    <source>
        <dbReference type="Proteomes" id="UP001597420"/>
    </source>
</evidence>
<protein>
    <submittedName>
        <fullName evidence="2">Glycosyltransferase family 25 protein</fullName>
    </submittedName>
</protein>
<name>A0ABW4NTI1_9PAST</name>
<dbReference type="Proteomes" id="UP001597420">
    <property type="component" value="Unassembled WGS sequence"/>
</dbReference>
<feature type="domain" description="Glycosyl transferase family 25" evidence="1">
    <location>
        <begin position="2"/>
        <end position="191"/>
    </location>
</feature>
<dbReference type="RefSeq" id="WP_379096627.1">
    <property type="nucleotide sequence ID" value="NZ_JBHUFP010000005.1"/>
</dbReference>
<organism evidence="2 3">
    <name type="scientific">Pasteurella oralis</name>
    <dbReference type="NCBI Taxonomy" id="1071947"/>
    <lineage>
        <taxon>Bacteria</taxon>
        <taxon>Pseudomonadati</taxon>
        <taxon>Pseudomonadota</taxon>
        <taxon>Gammaproteobacteria</taxon>
        <taxon>Pasteurellales</taxon>
        <taxon>Pasteurellaceae</taxon>
        <taxon>Pasteurella</taxon>
    </lineage>
</organism>
<dbReference type="CDD" id="cd06532">
    <property type="entry name" value="Glyco_transf_25"/>
    <property type="match status" value="1"/>
</dbReference>